<dbReference type="SUPFAM" id="SSF52821">
    <property type="entry name" value="Rhodanese/Cell cycle control phosphatase"/>
    <property type="match status" value="1"/>
</dbReference>
<organism evidence="8 9">
    <name type="scientific">Caballeronia glathei</name>
    <dbReference type="NCBI Taxonomy" id="60547"/>
    <lineage>
        <taxon>Bacteria</taxon>
        <taxon>Pseudomonadati</taxon>
        <taxon>Pseudomonadota</taxon>
        <taxon>Betaproteobacteria</taxon>
        <taxon>Burkholderiales</taxon>
        <taxon>Burkholderiaceae</taxon>
        <taxon>Caballeronia</taxon>
    </lineage>
</organism>
<dbReference type="InterPro" id="IPR001763">
    <property type="entry name" value="Rhodanese-like_dom"/>
</dbReference>
<dbReference type="InterPro" id="IPR023695">
    <property type="entry name" value="Thiosulf_sulfurTrfase"/>
</dbReference>
<protein>
    <submittedName>
        <fullName evidence="8">Membrane protein</fullName>
    </submittedName>
</protein>
<feature type="transmembrane region" description="Helical" evidence="6">
    <location>
        <begin position="55"/>
        <end position="74"/>
    </location>
</feature>
<reference evidence="8 9" key="1">
    <citation type="submission" date="2014-03" db="EMBL/GenBank/DDBJ databases">
        <title>Draft Genome Sequences of Four Burkholderia Strains.</title>
        <authorList>
            <person name="Liu X.Y."/>
            <person name="Li C.X."/>
            <person name="Xu J.H."/>
        </authorList>
    </citation>
    <scope>NUCLEOTIDE SEQUENCE [LARGE SCALE GENOMIC DNA]</scope>
    <source>
        <strain evidence="8 9">DSM 50014</strain>
    </source>
</reference>
<dbReference type="RefSeq" id="WP_081868206.1">
    <property type="nucleotide sequence ID" value="NZ_CADFFX010000001.1"/>
</dbReference>
<dbReference type="InterPro" id="IPR051311">
    <property type="entry name" value="DedA_domain"/>
</dbReference>
<accession>A0A069PG42</accession>
<evidence type="ECO:0000256" key="1">
    <source>
        <dbReference type="ARBA" id="ARBA00004651"/>
    </source>
</evidence>
<dbReference type="EMBL" id="JFHC01000058">
    <property type="protein sequence ID" value="KDR39472.1"/>
    <property type="molecule type" value="Genomic_DNA"/>
</dbReference>
<dbReference type="GO" id="GO:0005737">
    <property type="term" value="C:cytoplasm"/>
    <property type="evidence" value="ECO:0007669"/>
    <property type="project" value="InterPro"/>
</dbReference>
<evidence type="ECO:0000313" key="9">
    <source>
        <dbReference type="Proteomes" id="UP000027466"/>
    </source>
</evidence>
<dbReference type="CDD" id="cd01444">
    <property type="entry name" value="GlpE_ST"/>
    <property type="match status" value="1"/>
</dbReference>
<sequence>MLSHELIARYGVLVVFLNVLGSSIGLPLPAIPTLIAVGASITIATHALPSALSHFAMMLGAAVLGGVLGDLIWFQGGKRYGERTLQTVCKLSLSRETCVRKTERFFGRWGVRVLIVARFVPGLSLVAVPLCGAMAVRLRSFIAHDCTGVALWASAGLAVGGIFASQIDVIFVLVSHLGWQTLFVIGIALALYVLYRYCRRLMLAKALETARISAHELHALLANDPRPAVFDIRSAERRMLDPFVIPGAVIADERKLQEIVERYGANRALVIYCSCPGEVSAAWMAKRLRGAGVKLALPLTGGIDAWRLAGFEVDPVAAMDDDATSGEERGLVAQ</sequence>
<dbReference type="PANTHER" id="PTHR42709">
    <property type="entry name" value="ALKALINE PHOSPHATASE LIKE PROTEIN"/>
    <property type="match status" value="1"/>
</dbReference>
<proteinExistence type="predicted"/>
<keyword evidence="9" id="KW-1185">Reference proteome</keyword>
<dbReference type="PANTHER" id="PTHR42709:SF6">
    <property type="entry name" value="UNDECAPRENYL PHOSPHATE TRANSPORTER A"/>
    <property type="match status" value="1"/>
</dbReference>
<keyword evidence="3 6" id="KW-0812">Transmembrane</keyword>
<dbReference type="InterPro" id="IPR032816">
    <property type="entry name" value="VTT_dom"/>
</dbReference>
<evidence type="ECO:0000259" key="7">
    <source>
        <dbReference type="PROSITE" id="PS50206"/>
    </source>
</evidence>
<dbReference type="GO" id="GO:0005886">
    <property type="term" value="C:plasma membrane"/>
    <property type="evidence" value="ECO:0007669"/>
    <property type="project" value="UniProtKB-SubCell"/>
</dbReference>
<dbReference type="Pfam" id="PF09335">
    <property type="entry name" value="VTT_dom"/>
    <property type="match status" value="1"/>
</dbReference>
<dbReference type="STRING" id="60547.GCA_000751215_06265"/>
<evidence type="ECO:0000256" key="2">
    <source>
        <dbReference type="ARBA" id="ARBA00022475"/>
    </source>
</evidence>
<feature type="transmembrane region" description="Helical" evidence="6">
    <location>
        <begin position="115"/>
        <end position="136"/>
    </location>
</feature>
<feature type="transmembrane region" description="Helical" evidence="6">
    <location>
        <begin position="7"/>
        <end position="24"/>
    </location>
</feature>
<feature type="domain" description="Rhodanese" evidence="7">
    <location>
        <begin position="223"/>
        <end position="315"/>
    </location>
</feature>
<keyword evidence="5 6" id="KW-0472">Membrane</keyword>
<evidence type="ECO:0000256" key="5">
    <source>
        <dbReference type="ARBA" id="ARBA00023136"/>
    </source>
</evidence>
<evidence type="ECO:0000256" key="4">
    <source>
        <dbReference type="ARBA" id="ARBA00022989"/>
    </source>
</evidence>
<evidence type="ECO:0000256" key="3">
    <source>
        <dbReference type="ARBA" id="ARBA00022692"/>
    </source>
</evidence>
<gene>
    <name evidence="8" type="ORF">BG61_31825</name>
</gene>
<dbReference type="PROSITE" id="PS50206">
    <property type="entry name" value="RHODANESE_3"/>
    <property type="match status" value="1"/>
</dbReference>
<keyword evidence="2" id="KW-1003">Cell membrane</keyword>
<name>A0A069PG42_9BURK</name>
<keyword evidence="4 6" id="KW-1133">Transmembrane helix</keyword>
<evidence type="ECO:0000313" key="8">
    <source>
        <dbReference type="EMBL" id="KDR39472.1"/>
    </source>
</evidence>
<comment type="caution">
    <text evidence="8">The sequence shown here is derived from an EMBL/GenBank/DDBJ whole genome shotgun (WGS) entry which is preliminary data.</text>
</comment>
<dbReference type="AlphaFoldDB" id="A0A069PG42"/>
<feature type="transmembrane region" description="Helical" evidence="6">
    <location>
        <begin position="148"/>
        <end position="171"/>
    </location>
</feature>
<dbReference type="GO" id="GO:0004792">
    <property type="term" value="F:thiosulfate-cyanide sulfurtransferase activity"/>
    <property type="evidence" value="ECO:0007669"/>
    <property type="project" value="InterPro"/>
</dbReference>
<feature type="transmembrane region" description="Helical" evidence="6">
    <location>
        <begin position="177"/>
        <end position="195"/>
    </location>
</feature>
<comment type="subcellular location">
    <subcellularLocation>
        <location evidence="1">Cell membrane</location>
        <topology evidence="1">Multi-pass membrane protein</topology>
    </subcellularLocation>
</comment>
<dbReference type="Gene3D" id="3.40.250.10">
    <property type="entry name" value="Rhodanese-like domain"/>
    <property type="match status" value="1"/>
</dbReference>
<evidence type="ECO:0000256" key="6">
    <source>
        <dbReference type="SAM" id="Phobius"/>
    </source>
</evidence>
<dbReference type="InterPro" id="IPR036873">
    <property type="entry name" value="Rhodanese-like_dom_sf"/>
</dbReference>
<dbReference type="Proteomes" id="UP000027466">
    <property type="component" value="Unassembled WGS sequence"/>
</dbReference>
<dbReference type="Pfam" id="PF00581">
    <property type="entry name" value="Rhodanese"/>
    <property type="match status" value="1"/>
</dbReference>